<keyword evidence="5" id="KW-0539">Nucleus</keyword>
<protein>
    <submittedName>
        <fullName evidence="7">RNA polymerase I associated factor, A49-like protein</fullName>
    </submittedName>
</protein>
<dbReference type="Proteomes" id="UP000824998">
    <property type="component" value="Unassembled WGS sequence"/>
</dbReference>
<reference evidence="7" key="1">
    <citation type="journal article" date="2021" name="IMA Fungus">
        <title>Genomic characterization of three marine fungi, including Emericellopsis atlantica sp. nov. with signatures of a generalist lifestyle and marine biomass degradation.</title>
        <authorList>
            <person name="Hagestad O.C."/>
            <person name="Hou L."/>
            <person name="Andersen J.H."/>
            <person name="Hansen E.H."/>
            <person name="Altermark B."/>
            <person name="Li C."/>
            <person name="Kuhnert E."/>
            <person name="Cox R.J."/>
            <person name="Crous P.W."/>
            <person name="Spatafora J.W."/>
            <person name="Lail K."/>
            <person name="Amirebrahimi M."/>
            <person name="Lipzen A."/>
            <person name="Pangilinan J."/>
            <person name="Andreopoulos W."/>
            <person name="Hayes R.D."/>
            <person name="Ng V."/>
            <person name="Grigoriev I.V."/>
            <person name="Jackson S.A."/>
            <person name="Sutton T.D.S."/>
            <person name="Dobson A.D.W."/>
            <person name="Rama T."/>
        </authorList>
    </citation>
    <scope>NUCLEOTIDE SEQUENCE</scope>
    <source>
        <strain evidence="7">TRa018bII</strain>
    </source>
</reference>
<dbReference type="GO" id="GO:0000428">
    <property type="term" value="C:DNA-directed RNA polymerase complex"/>
    <property type="evidence" value="ECO:0007669"/>
    <property type="project" value="UniProtKB-KW"/>
</dbReference>
<evidence type="ECO:0000256" key="6">
    <source>
        <dbReference type="SAM" id="MobiDB-lite"/>
    </source>
</evidence>
<organism evidence="7 8">
    <name type="scientific">Amylocarpus encephaloides</name>
    <dbReference type="NCBI Taxonomy" id="45428"/>
    <lineage>
        <taxon>Eukaryota</taxon>
        <taxon>Fungi</taxon>
        <taxon>Dikarya</taxon>
        <taxon>Ascomycota</taxon>
        <taxon>Pezizomycotina</taxon>
        <taxon>Leotiomycetes</taxon>
        <taxon>Helotiales</taxon>
        <taxon>Helotiales incertae sedis</taxon>
        <taxon>Amylocarpus</taxon>
    </lineage>
</organism>
<evidence type="ECO:0000256" key="3">
    <source>
        <dbReference type="ARBA" id="ARBA00022478"/>
    </source>
</evidence>
<keyword evidence="8" id="KW-1185">Reference proteome</keyword>
<dbReference type="GO" id="GO:0003677">
    <property type="term" value="F:DNA binding"/>
    <property type="evidence" value="ECO:0007669"/>
    <property type="project" value="InterPro"/>
</dbReference>
<dbReference type="InterPro" id="IPR009668">
    <property type="entry name" value="RNA_pol-assoc_fac_A49-like"/>
</dbReference>
<dbReference type="PANTHER" id="PTHR14440">
    <property type="entry name" value="DNA-DIRECTED RNA POLYMERASE I SUBUNIT RPA49"/>
    <property type="match status" value="1"/>
</dbReference>
<comment type="caution">
    <text evidence="7">The sequence shown here is derived from an EMBL/GenBank/DDBJ whole genome shotgun (WGS) entry which is preliminary data.</text>
</comment>
<keyword evidence="4" id="KW-0804">Transcription</keyword>
<dbReference type="GO" id="GO:0005730">
    <property type="term" value="C:nucleolus"/>
    <property type="evidence" value="ECO:0007669"/>
    <property type="project" value="UniProtKB-SubCell"/>
</dbReference>
<evidence type="ECO:0000313" key="8">
    <source>
        <dbReference type="Proteomes" id="UP000824998"/>
    </source>
</evidence>
<comment type="subcellular location">
    <subcellularLocation>
        <location evidence="1">Nucleus</location>
        <location evidence="1">Nucleolus</location>
    </subcellularLocation>
</comment>
<dbReference type="GO" id="GO:0006351">
    <property type="term" value="P:DNA-templated transcription"/>
    <property type="evidence" value="ECO:0007669"/>
    <property type="project" value="InterPro"/>
</dbReference>
<evidence type="ECO:0000256" key="1">
    <source>
        <dbReference type="ARBA" id="ARBA00004604"/>
    </source>
</evidence>
<comment type="similarity">
    <text evidence="2">Belongs to the eukaryotic RPA49/POLR1E RNA polymerase subunit family.</text>
</comment>
<keyword evidence="3" id="KW-0240">DNA-directed RNA polymerase</keyword>
<dbReference type="AlphaFoldDB" id="A0A9P7YG99"/>
<name>A0A9P7YG99_9HELO</name>
<dbReference type="OrthoDB" id="532500at2759"/>
<accession>A0A9P7YG99</accession>
<gene>
    <name evidence="7" type="ORF">BJ875DRAFT_486054</name>
</gene>
<sequence>MAENGEKANKRKRNTDGSSNPHKRVAIEGDPKIKISVHPTEKWAPVVASSRGLAMPSSMPLKPFTQRRKQIPSGPGKTPISTTELLLHSSEHHKLNYTGREEASGGSDAILKHYVGIYDPETGKLEVMEARKMLIRGVVRDHQAPVEDLDPLQRNFERRNNLGEAFGTKKAKKAIASRTENAIAPQRGGEITPPKIDSAAKAMLQNIAKETAGMATREQLAEAVDANKPRPKANLDATKIQDVYPVDSLIGDDILVHVPVKTWVDAIKAKEAINTTSRFIAHRLAMAGPNVQKLKILRYMYMVIRVLDKSEKKRSETFLPKRSDVKALIEDMPESVWEYFRRKFSSQGKMTKLQVDLIITHLCALACIVDNYEVDIWDLQEDLKLESKGMQQYFQEIGAKIAPLGVAAARTMDKASAAQHKLAKLKLPLTFPKVNFGRAKK</sequence>
<evidence type="ECO:0000256" key="4">
    <source>
        <dbReference type="ARBA" id="ARBA00023163"/>
    </source>
</evidence>
<evidence type="ECO:0000256" key="2">
    <source>
        <dbReference type="ARBA" id="ARBA00009430"/>
    </source>
</evidence>
<dbReference type="EMBL" id="MU251547">
    <property type="protein sequence ID" value="KAG9232458.1"/>
    <property type="molecule type" value="Genomic_DNA"/>
</dbReference>
<feature type="region of interest" description="Disordered" evidence="6">
    <location>
        <begin position="1"/>
        <end position="32"/>
    </location>
</feature>
<proteinExistence type="inferred from homology"/>
<evidence type="ECO:0000256" key="5">
    <source>
        <dbReference type="ARBA" id="ARBA00023242"/>
    </source>
</evidence>
<dbReference type="Pfam" id="PF06870">
    <property type="entry name" value="RNA_pol_I_A49"/>
    <property type="match status" value="1"/>
</dbReference>
<evidence type="ECO:0000313" key="7">
    <source>
        <dbReference type="EMBL" id="KAG9232458.1"/>
    </source>
</evidence>